<keyword evidence="2" id="KW-1185">Reference proteome</keyword>
<dbReference type="KEGG" id="vg:40072706"/>
<dbReference type="OrthoDB" id="34518at10239"/>
<evidence type="ECO:0000313" key="1">
    <source>
        <dbReference type="EMBL" id="AOT24648.1"/>
    </source>
</evidence>
<organism evidence="1 2">
    <name type="scientific">Propionibacterium phage G4</name>
    <dbReference type="NCBI Taxonomy" id="1897537"/>
    <lineage>
        <taxon>Viruses</taxon>
        <taxon>Duplodnaviria</taxon>
        <taxon>Heunggongvirae</taxon>
        <taxon>Uroviricota</taxon>
        <taxon>Caudoviricetes</taxon>
        <taxon>Doucettevirus</taxon>
        <taxon>Doucettevirus G4</taxon>
    </lineage>
</organism>
<dbReference type="Proteomes" id="UP000224440">
    <property type="component" value="Segment"/>
</dbReference>
<gene>
    <name evidence="1" type="primary">59</name>
    <name evidence="1" type="ORF">G4_59</name>
</gene>
<name>A0A1D8EUE6_9CAUD</name>
<dbReference type="GeneID" id="40072706"/>
<dbReference type="EMBL" id="KX620754">
    <property type="protein sequence ID" value="AOT24648.1"/>
    <property type="molecule type" value="Genomic_DNA"/>
</dbReference>
<accession>A0A1D8EUE6</accession>
<dbReference type="RefSeq" id="YP_009597101.1">
    <property type="nucleotide sequence ID" value="NC_041895.1"/>
</dbReference>
<reference evidence="2" key="1">
    <citation type="submission" date="2016-07" db="EMBL/GenBank/DDBJ databases">
        <authorList>
            <person name="Florea S."/>
            <person name="Webb J.S."/>
            <person name="Jaromczyk J."/>
            <person name="Schardl C.L."/>
        </authorList>
    </citation>
    <scope>NUCLEOTIDE SEQUENCE [LARGE SCALE GENOMIC DNA]</scope>
</reference>
<evidence type="ECO:0000313" key="2">
    <source>
        <dbReference type="Proteomes" id="UP000224440"/>
    </source>
</evidence>
<sequence length="81" mass="8699">MSDPIEEIVEIAWQHPAGGCWWQVSRRGTPHACGRPVAGITVDVDSRRLALVCAWHLGHNGSDRAIPLADILDATQGLSCG</sequence>
<protein>
    <submittedName>
        <fullName evidence="1">Uncharacterized protein</fullName>
    </submittedName>
</protein>
<proteinExistence type="predicted"/>